<gene>
    <name evidence="1" type="ORF">ADK75_26170</name>
</gene>
<evidence type="ECO:0000313" key="1">
    <source>
        <dbReference type="EMBL" id="KOG46607.1"/>
    </source>
</evidence>
<evidence type="ECO:0000313" key="2">
    <source>
        <dbReference type="Proteomes" id="UP000037084"/>
    </source>
</evidence>
<organism evidence="1 2">
    <name type="scientific">Streptomyces virginiae</name>
    <name type="common">Streptomyces cinnamonensis</name>
    <dbReference type="NCBI Taxonomy" id="1961"/>
    <lineage>
        <taxon>Bacteria</taxon>
        <taxon>Bacillati</taxon>
        <taxon>Actinomycetota</taxon>
        <taxon>Actinomycetes</taxon>
        <taxon>Kitasatosporales</taxon>
        <taxon>Streptomycetaceae</taxon>
        <taxon>Streptomyces</taxon>
    </lineage>
</organism>
<evidence type="ECO:0008006" key="3">
    <source>
        <dbReference type="Google" id="ProtNLM"/>
    </source>
</evidence>
<accession>A0A0L8M840</accession>
<dbReference type="Pfam" id="PF14431">
    <property type="entry name" value="YwqJ-deaminase"/>
    <property type="match status" value="1"/>
</dbReference>
<comment type="caution">
    <text evidence="1">The sequence shown here is derived from an EMBL/GenBank/DDBJ whole genome shotgun (WGS) entry which is preliminary data.</text>
</comment>
<sequence length="155" mass="16462">MSWAATRTKPSAACCAGRWRKRGTTLSDPVPGVAASLLVQGKVLSHTSLSGDGEPRLHPTVQQFLDALPAAQREPFIGHCAESALVSDQFHALDQQRGDGRSTGLDEALPHFAGAAVVARKIRPHGDPEHGTEADVCRSCSALLDRLGIAVLHDR</sequence>
<proteinExistence type="predicted"/>
<dbReference type="InterPro" id="IPR025968">
    <property type="entry name" value="YwqJ_deaminase"/>
</dbReference>
<dbReference type="AlphaFoldDB" id="A0A0L8M840"/>
<dbReference type="Proteomes" id="UP000037084">
    <property type="component" value="Unassembled WGS sequence"/>
</dbReference>
<name>A0A0L8M840_STRVG</name>
<dbReference type="EMBL" id="LGUV01000347">
    <property type="protein sequence ID" value="KOG46607.1"/>
    <property type="molecule type" value="Genomic_DNA"/>
</dbReference>
<reference evidence="2" key="1">
    <citation type="submission" date="2015-07" db="EMBL/GenBank/DDBJ databases">
        <authorList>
            <consortium name="Consortium for Microbial Forensics and Genomics (microFORGE)"/>
            <person name="Knight B.M."/>
            <person name="Roberts D.P."/>
            <person name="Lin D."/>
            <person name="Hari K."/>
            <person name="Fletcher J."/>
            <person name="Melcher U."/>
            <person name="Blagden T."/>
            <person name="Winegar R.A."/>
        </authorList>
    </citation>
    <scope>NUCLEOTIDE SEQUENCE [LARGE SCALE GENOMIC DNA]</scope>
    <source>
        <strain evidence="2">NRRL B-1447</strain>
    </source>
</reference>
<protein>
    <recommendedName>
        <fullName evidence="3">YwqJ-like deaminase</fullName>
    </recommendedName>
</protein>
<dbReference type="PATRIC" id="fig|1961.12.peg.5852"/>